<protein>
    <submittedName>
        <fullName evidence="2">Uncharacterized protein</fullName>
    </submittedName>
</protein>
<dbReference type="Proteomes" id="UP000265520">
    <property type="component" value="Unassembled WGS sequence"/>
</dbReference>
<keyword evidence="3" id="KW-1185">Reference proteome</keyword>
<evidence type="ECO:0000313" key="2">
    <source>
        <dbReference type="EMBL" id="MCI09266.1"/>
    </source>
</evidence>
<keyword evidence="1" id="KW-0812">Transmembrane</keyword>
<feature type="non-terminal residue" evidence="2">
    <location>
        <position position="1"/>
    </location>
</feature>
<dbReference type="AlphaFoldDB" id="A0A392PD73"/>
<dbReference type="EMBL" id="LXQA010071998">
    <property type="protein sequence ID" value="MCI09266.1"/>
    <property type="molecule type" value="Genomic_DNA"/>
</dbReference>
<evidence type="ECO:0000256" key="1">
    <source>
        <dbReference type="SAM" id="Phobius"/>
    </source>
</evidence>
<keyword evidence="1" id="KW-0472">Membrane</keyword>
<reference evidence="2 3" key="1">
    <citation type="journal article" date="2018" name="Front. Plant Sci.">
        <title>Red Clover (Trifolium pratense) and Zigzag Clover (T. medium) - A Picture of Genomic Similarities and Differences.</title>
        <authorList>
            <person name="Dluhosova J."/>
            <person name="Istvanek J."/>
            <person name="Nedelnik J."/>
            <person name="Repkova J."/>
        </authorList>
    </citation>
    <scope>NUCLEOTIDE SEQUENCE [LARGE SCALE GENOMIC DNA]</scope>
    <source>
        <strain evidence="3">cv. 10/8</strain>
        <tissue evidence="2">Leaf</tissue>
    </source>
</reference>
<comment type="caution">
    <text evidence="2">The sequence shown here is derived from an EMBL/GenBank/DDBJ whole genome shotgun (WGS) entry which is preliminary data.</text>
</comment>
<evidence type="ECO:0000313" key="3">
    <source>
        <dbReference type="Proteomes" id="UP000265520"/>
    </source>
</evidence>
<accession>A0A392PD73</accession>
<keyword evidence="1" id="KW-1133">Transmembrane helix</keyword>
<sequence>IKGGESETPQSLLAIIQISIVLLLLPPPLSLHRPMPLIRFTPLSECRNVVAQCQDDEKGEGQNVGAQSEDDEKRFEPIHPSLTHSYCIDDGVGQVVAGYTE</sequence>
<proteinExistence type="predicted"/>
<organism evidence="2 3">
    <name type="scientific">Trifolium medium</name>
    <dbReference type="NCBI Taxonomy" id="97028"/>
    <lineage>
        <taxon>Eukaryota</taxon>
        <taxon>Viridiplantae</taxon>
        <taxon>Streptophyta</taxon>
        <taxon>Embryophyta</taxon>
        <taxon>Tracheophyta</taxon>
        <taxon>Spermatophyta</taxon>
        <taxon>Magnoliopsida</taxon>
        <taxon>eudicotyledons</taxon>
        <taxon>Gunneridae</taxon>
        <taxon>Pentapetalae</taxon>
        <taxon>rosids</taxon>
        <taxon>fabids</taxon>
        <taxon>Fabales</taxon>
        <taxon>Fabaceae</taxon>
        <taxon>Papilionoideae</taxon>
        <taxon>50 kb inversion clade</taxon>
        <taxon>NPAAA clade</taxon>
        <taxon>Hologalegina</taxon>
        <taxon>IRL clade</taxon>
        <taxon>Trifolieae</taxon>
        <taxon>Trifolium</taxon>
    </lineage>
</organism>
<name>A0A392PD73_9FABA</name>
<feature type="transmembrane region" description="Helical" evidence="1">
    <location>
        <begin position="12"/>
        <end position="31"/>
    </location>
</feature>